<evidence type="ECO:0000256" key="4">
    <source>
        <dbReference type="ARBA" id="ARBA00022723"/>
    </source>
</evidence>
<dbReference type="Pfam" id="PF00903">
    <property type="entry name" value="Glyoxalase"/>
    <property type="match status" value="1"/>
</dbReference>
<feature type="transmembrane region" description="Helical" evidence="12">
    <location>
        <begin position="254"/>
        <end position="273"/>
    </location>
</feature>
<dbReference type="GO" id="GO:0004462">
    <property type="term" value="F:lactoylglutathione lyase activity"/>
    <property type="evidence" value="ECO:0007669"/>
    <property type="project" value="UniProtKB-EC"/>
</dbReference>
<evidence type="ECO:0000259" key="13">
    <source>
        <dbReference type="Pfam" id="PF00903"/>
    </source>
</evidence>
<evidence type="ECO:0000256" key="7">
    <source>
        <dbReference type="ARBA" id="ARBA00030291"/>
    </source>
</evidence>
<feature type="transmembrane region" description="Helical" evidence="12">
    <location>
        <begin position="125"/>
        <end position="145"/>
    </location>
</feature>
<evidence type="ECO:0000256" key="3">
    <source>
        <dbReference type="ARBA" id="ARBA00012081"/>
    </source>
</evidence>
<feature type="binding site" evidence="11">
    <location>
        <position position="100"/>
    </location>
    <ligand>
        <name>Zn(2+)</name>
        <dbReference type="ChEBI" id="CHEBI:29105"/>
        <note>ligand shared between dimeric partners</note>
    </ligand>
</feature>
<keyword evidence="5 11" id="KW-0862">Zinc</keyword>
<gene>
    <name evidence="14" type="primary">GLO1</name>
</gene>
<comment type="cofactor">
    <cofactor evidence="11">
        <name>Zn(2+)</name>
        <dbReference type="ChEBI" id="CHEBI:29105"/>
    </cofactor>
    <text evidence="11">Binds 1 zinc ion per subunit. In the homodimer, two zinc ions are bound between subunits.</text>
</comment>
<reference evidence="14" key="2">
    <citation type="submission" date="2025-08" db="UniProtKB">
        <authorList>
            <consortium name="Ensembl"/>
        </authorList>
    </citation>
    <scope>IDENTIFICATION</scope>
</reference>
<evidence type="ECO:0000256" key="5">
    <source>
        <dbReference type="ARBA" id="ARBA00022833"/>
    </source>
</evidence>
<dbReference type="PANTHER" id="PTHR10374:SF30">
    <property type="entry name" value="LACTOYLGLUTATHIONE LYASE"/>
    <property type="match status" value="1"/>
</dbReference>
<evidence type="ECO:0000256" key="11">
    <source>
        <dbReference type="PIRSR" id="PIRSR604361-3"/>
    </source>
</evidence>
<evidence type="ECO:0000256" key="10">
    <source>
        <dbReference type="ARBA" id="ARBA00033298"/>
    </source>
</evidence>
<evidence type="ECO:0000256" key="1">
    <source>
        <dbReference type="ARBA" id="ARBA00005008"/>
    </source>
</evidence>
<feature type="domain" description="Glyoxalase/fosfomycin resistance/dioxygenase" evidence="13">
    <location>
        <begin position="32"/>
        <end position="118"/>
    </location>
</feature>
<dbReference type="AlphaFoldDB" id="A0A8C2RW13"/>
<protein>
    <recommendedName>
        <fullName evidence="3">lactoylglutathione lyase</fullName>
        <ecNumber evidence="3">4.4.1.5</ecNumber>
    </recommendedName>
    <alternativeName>
        <fullName evidence="8">Aldoketomutase</fullName>
    </alternativeName>
    <alternativeName>
        <fullName evidence="7">Ketone-aldehyde mutase</fullName>
    </alternativeName>
    <alternativeName>
        <fullName evidence="9">Methylglyoxalase</fullName>
    </alternativeName>
    <alternativeName>
        <fullName evidence="10">S-D-lactoylglutathione methylglyoxal lyase</fullName>
    </alternativeName>
</protein>
<evidence type="ECO:0000256" key="2">
    <source>
        <dbReference type="ARBA" id="ARBA00010363"/>
    </source>
</evidence>
<dbReference type="PANTHER" id="PTHR10374">
    <property type="entry name" value="LACTOYLGLUTATHIONE LYASE GLYOXALASE I"/>
    <property type="match status" value="1"/>
</dbReference>
<keyword evidence="12" id="KW-0812">Transmembrane</keyword>
<dbReference type="InterPro" id="IPR018146">
    <property type="entry name" value="Glyoxalase_1_CS"/>
</dbReference>
<dbReference type="CDD" id="cd07233">
    <property type="entry name" value="GlxI_Zn"/>
    <property type="match status" value="1"/>
</dbReference>
<organism evidence="14">
    <name type="scientific">Capra hircus</name>
    <name type="common">Goat</name>
    <dbReference type="NCBI Taxonomy" id="9925"/>
    <lineage>
        <taxon>Eukaryota</taxon>
        <taxon>Metazoa</taxon>
        <taxon>Chordata</taxon>
        <taxon>Craniata</taxon>
        <taxon>Vertebrata</taxon>
        <taxon>Euteleostomi</taxon>
        <taxon>Mammalia</taxon>
        <taxon>Eutheria</taxon>
        <taxon>Laurasiatheria</taxon>
        <taxon>Artiodactyla</taxon>
        <taxon>Ruminantia</taxon>
        <taxon>Pecora</taxon>
        <taxon>Bovidae</taxon>
        <taxon>Caprinae</taxon>
        <taxon>Capra</taxon>
    </lineage>
</organism>
<comment type="pathway">
    <text evidence="1">Secondary metabolite metabolism; methylglyoxal degradation; (R)-lactate from methylglyoxal: step 1/2.</text>
</comment>
<reference evidence="14" key="1">
    <citation type="submission" date="2019-03" db="EMBL/GenBank/DDBJ databases">
        <title>Genome sequencing and reference-guided assembly of Black Bengal Goat (Capra hircus).</title>
        <authorList>
            <person name="Siddiki A.Z."/>
            <person name="Baten A."/>
            <person name="Billah M."/>
            <person name="Alam M.A.U."/>
            <person name="Shawrob K.S.M."/>
            <person name="Saha S."/>
            <person name="Chowdhury M."/>
            <person name="Rahman A.H."/>
            <person name="Stear M."/>
            <person name="Miah G."/>
            <person name="Das G.B."/>
            <person name="Hossain M.M."/>
            <person name="Kumkum M."/>
            <person name="Islam M.S."/>
            <person name="Mollah A.M."/>
            <person name="Ahsan A."/>
            <person name="Tusar F."/>
            <person name="Khan M.K.I."/>
        </authorList>
    </citation>
    <scope>NUCLEOTIDE SEQUENCE [LARGE SCALE GENOMIC DNA]</scope>
</reference>
<evidence type="ECO:0000256" key="6">
    <source>
        <dbReference type="ARBA" id="ARBA00023239"/>
    </source>
</evidence>
<dbReference type="SUPFAM" id="SSF54593">
    <property type="entry name" value="Glyoxalase/Bleomycin resistance protein/Dihydroxybiphenyl dioxygenase"/>
    <property type="match status" value="1"/>
</dbReference>
<keyword evidence="6" id="KW-0456">Lyase</keyword>
<dbReference type="PROSITE" id="PS00934">
    <property type="entry name" value="GLYOXALASE_I_1"/>
    <property type="match status" value="1"/>
</dbReference>
<proteinExistence type="inferred from homology"/>
<dbReference type="EC" id="4.4.1.5" evidence="3"/>
<evidence type="ECO:0000256" key="8">
    <source>
        <dbReference type="ARBA" id="ARBA00030892"/>
    </source>
</evidence>
<dbReference type="InterPro" id="IPR004361">
    <property type="entry name" value="Glyoxalase_1"/>
</dbReference>
<feature type="binding site" evidence="11">
    <location>
        <position position="34"/>
    </location>
    <ligand>
        <name>Zn(2+)</name>
        <dbReference type="ChEBI" id="CHEBI:29105"/>
        <note>ligand shared between dimeric partners</note>
    </ligand>
</feature>
<keyword evidence="12" id="KW-0472">Membrane</keyword>
<dbReference type="GO" id="GO:0046872">
    <property type="term" value="F:metal ion binding"/>
    <property type="evidence" value="ECO:0007669"/>
    <property type="project" value="UniProtKB-KW"/>
</dbReference>
<dbReference type="NCBIfam" id="TIGR00068">
    <property type="entry name" value="glyox_I"/>
    <property type="match status" value="1"/>
</dbReference>
<evidence type="ECO:0000256" key="12">
    <source>
        <dbReference type="SAM" id="Phobius"/>
    </source>
</evidence>
<evidence type="ECO:0000313" key="14">
    <source>
        <dbReference type="Ensembl" id="ENSCHIP00010034649.1"/>
    </source>
</evidence>
<comment type="similarity">
    <text evidence="2">Belongs to the glyoxalase I family.</text>
</comment>
<keyword evidence="4 11" id="KW-0479">Metal-binding</keyword>
<accession>A0A8C2RW13</accession>
<evidence type="ECO:0000256" key="9">
    <source>
        <dbReference type="ARBA" id="ARBA00032460"/>
    </source>
</evidence>
<sequence length="275" mass="31705">MAEPQPASGGLTDEAALSCCSDPDPSTKDFLLQQTMLRIKDPKKSLDFYTRILGMTLLQKLDFPTMKFSLYFLAYEDKNDIPKDKDEKVAWVFSRKATLELTHNWGTEDDETQSYHSGNSDPRGFGMFAYLCVIHFYGFVILHWVPIYGYKQSKTLIFRFLLVWLFLFSTCKLCPTLCNSVDYNPMELDRGLIPLSVEFSRQEYWSNHSLLQGIFPTQGLNLCPCINRQILYHLSHQGSLLLFRSVISSCQSKLYIYSLTMVSFFSLSTIFPVDF</sequence>
<dbReference type="InterPro" id="IPR004360">
    <property type="entry name" value="Glyas_Fos-R_dOase_dom"/>
</dbReference>
<dbReference type="Ensembl" id="ENSCHIT00010048764.1">
    <property type="protein sequence ID" value="ENSCHIP00010034649.1"/>
    <property type="gene ID" value="ENSCHIG00010025791.1"/>
</dbReference>
<name>A0A8C2RW13_CAPHI</name>
<feature type="transmembrane region" description="Helical" evidence="12">
    <location>
        <begin position="157"/>
        <end position="178"/>
    </location>
</feature>
<dbReference type="Gene3D" id="3.10.180.10">
    <property type="entry name" value="2,3-Dihydroxybiphenyl 1,2-Dioxygenase, domain 1"/>
    <property type="match status" value="1"/>
</dbReference>
<dbReference type="InterPro" id="IPR029068">
    <property type="entry name" value="Glyas_Bleomycin-R_OHBP_Dase"/>
</dbReference>
<keyword evidence="12" id="KW-1133">Transmembrane helix</keyword>